<dbReference type="PANTHER" id="PTHR30204:SF58">
    <property type="entry name" value="HTH-TYPE TRANSCRIPTIONAL REGULATOR YFMP"/>
    <property type="match status" value="1"/>
</dbReference>
<reference evidence="3 4" key="1">
    <citation type="submission" date="2015-12" db="EMBL/GenBank/DDBJ databases">
        <title>Genome sequence of Oceanibaculum pacificum MCCC 1A02656.</title>
        <authorList>
            <person name="Lu L."/>
            <person name="Lai Q."/>
            <person name="Shao Z."/>
            <person name="Qian P."/>
        </authorList>
    </citation>
    <scope>NUCLEOTIDE SEQUENCE [LARGE SCALE GENOMIC DNA]</scope>
    <source>
        <strain evidence="3 4">MCCC 1A02656</strain>
    </source>
</reference>
<dbReference type="EMBL" id="LPXN01000174">
    <property type="protein sequence ID" value="KZC98242.1"/>
    <property type="molecule type" value="Genomic_DNA"/>
</dbReference>
<evidence type="ECO:0000256" key="1">
    <source>
        <dbReference type="ARBA" id="ARBA00023125"/>
    </source>
</evidence>
<keyword evidence="4" id="KW-1185">Reference proteome</keyword>
<sequence>MTESYSIAQLAEAFGVTHRTIRFYEGEGLLSPARQGNRRVFSAGDRIRLKLILRGRRLGFSLAEIKEILGLYDSQQGETAQLRHLVGKIRERRELLRRQRADIDAILDELDRLEAACTDRLLADAL</sequence>
<protein>
    <submittedName>
        <fullName evidence="3">MerR family transcriptional regulator</fullName>
    </submittedName>
</protein>
<evidence type="ECO:0000259" key="2">
    <source>
        <dbReference type="PROSITE" id="PS50937"/>
    </source>
</evidence>
<dbReference type="SMART" id="SM00422">
    <property type="entry name" value="HTH_MERR"/>
    <property type="match status" value="1"/>
</dbReference>
<dbReference type="STRING" id="580166.AUP43_14920"/>
<dbReference type="SUPFAM" id="SSF46955">
    <property type="entry name" value="Putative DNA-binding domain"/>
    <property type="match status" value="1"/>
</dbReference>
<dbReference type="Gene3D" id="1.10.1660.10">
    <property type="match status" value="1"/>
</dbReference>
<keyword evidence="1" id="KW-0238">DNA-binding</keyword>
<dbReference type="GO" id="GO:0003677">
    <property type="term" value="F:DNA binding"/>
    <property type="evidence" value="ECO:0007669"/>
    <property type="project" value="UniProtKB-KW"/>
</dbReference>
<dbReference type="PROSITE" id="PS50937">
    <property type="entry name" value="HTH_MERR_2"/>
    <property type="match status" value="1"/>
</dbReference>
<proteinExistence type="predicted"/>
<dbReference type="Proteomes" id="UP000076400">
    <property type="component" value="Unassembled WGS sequence"/>
</dbReference>
<dbReference type="OrthoDB" id="9803659at2"/>
<dbReference type="InterPro" id="IPR047057">
    <property type="entry name" value="MerR_fam"/>
</dbReference>
<evidence type="ECO:0000313" key="3">
    <source>
        <dbReference type="EMBL" id="KZC98242.1"/>
    </source>
</evidence>
<dbReference type="AlphaFoldDB" id="A0A154VAA2"/>
<dbReference type="PANTHER" id="PTHR30204">
    <property type="entry name" value="REDOX-CYCLING DRUG-SENSING TRANSCRIPTIONAL ACTIVATOR SOXR"/>
    <property type="match status" value="1"/>
</dbReference>
<dbReference type="Pfam" id="PF13411">
    <property type="entry name" value="MerR_1"/>
    <property type="match status" value="1"/>
</dbReference>
<gene>
    <name evidence="3" type="ORF">AUP43_14920</name>
</gene>
<dbReference type="InterPro" id="IPR009061">
    <property type="entry name" value="DNA-bd_dom_put_sf"/>
</dbReference>
<dbReference type="InterPro" id="IPR000551">
    <property type="entry name" value="MerR-type_HTH_dom"/>
</dbReference>
<name>A0A154VAA2_9PROT</name>
<dbReference type="CDD" id="cd04776">
    <property type="entry name" value="HTH_GnyR"/>
    <property type="match status" value="1"/>
</dbReference>
<organism evidence="3 4">
    <name type="scientific">Oceanibaculum pacificum</name>
    <dbReference type="NCBI Taxonomy" id="580166"/>
    <lineage>
        <taxon>Bacteria</taxon>
        <taxon>Pseudomonadati</taxon>
        <taxon>Pseudomonadota</taxon>
        <taxon>Alphaproteobacteria</taxon>
        <taxon>Rhodospirillales</taxon>
        <taxon>Oceanibaculaceae</taxon>
        <taxon>Oceanibaculum</taxon>
    </lineage>
</organism>
<comment type="caution">
    <text evidence="3">The sequence shown here is derived from an EMBL/GenBank/DDBJ whole genome shotgun (WGS) entry which is preliminary data.</text>
</comment>
<dbReference type="RefSeq" id="WP_067560294.1">
    <property type="nucleotide sequence ID" value="NZ_LPXN01000174.1"/>
</dbReference>
<feature type="domain" description="HTH merR-type" evidence="2">
    <location>
        <begin position="4"/>
        <end position="71"/>
    </location>
</feature>
<accession>A0A154VAA2</accession>
<dbReference type="GO" id="GO:0003700">
    <property type="term" value="F:DNA-binding transcription factor activity"/>
    <property type="evidence" value="ECO:0007669"/>
    <property type="project" value="InterPro"/>
</dbReference>
<evidence type="ECO:0000313" key="4">
    <source>
        <dbReference type="Proteomes" id="UP000076400"/>
    </source>
</evidence>